<dbReference type="PANTHER" id="PTHR47506:SF7">
    <property type="entry name" value="TRANSCRIPTIONAL REGULATORY PROTEIN"/>
    <property type="match status" value="1"/>
</dbReference>
<protein>
    <submittedName>
        <fullName evidence="6">TetR/AcrR family transcriptional repressor of nem operon</fullName>
    </submittedName>
</protein>
<dbReference type="GO" id="GO:0003677">
    <property type="term" value="F:DNA binding"/>
    <property type="evidence" value="ECO:0007669"/>
    <property type="project" value="UniProtKB-UniRule"/>
</dbReference>
<dbReference type="SUPFAM" id="SSF46689">
    <property type="entry name" value="Homeodomain-like"/>
    <property type="match status" value="1"/>
</dbReference>
<evidence type="ECO:0000256" key="2">
    <source>
        <dbReference type="ARBA" id="ARBA00023125"/>
    </source>
</evidence>
<dbReference type="Gene3D" id="1.10.357.10">
    <property type="entry name" value="Tetracycline Repressor, domain 2"/>
    <property type="match status" value="1"/>
</dbReference>
<dbReference type="Pfam" id="PF00440">
    <property type="entry name" value="TetR_N"/>
    <property type="match status" value="1"/>
</dbReference>
<dbReference type="Gene3D" id="1.10.10.60">
    <property type="entry name" value="Homeodomain-like"/>
    <property type="match status" value="1"/>
</dbReference>
<dbReference type="Proteomes" id="UP000549052">
    <property type="component" value="Unassembled WGS sequence"/>
</dbReference>
<evidence type="ECO:0000313" key="6">
    <source>
        <dbReference type="EMBL" id="MBA8876792.1"/>
    </source>
</evidence>
<feature type="DNA-binding region" description="H-T-H motif" evidence="4">
    <location>
        <begin position="32"/>
        <end position="51"/>
    </location>
</feature>
<dbReference type="PANTHER" id="PTHR47506">
    <property type="entry name" value="TRANSCRIPTIONAL REGULATORY PROTEIN"/>
    <property type="match status" value="1"/>
</dbReference>
<comment type="caution">
    <text evidence="6">The sequence shown here is derived from an EMBL/GenBank/DDBJ whole genome shotgun (WGS) entry which is preliminary data.</text>
</comment>
<gene>
    <name evidence="6" type="ORF">FHW16_000474</name>
</gene>
<dbReference type="SUPFAM" id="SSF48498">
    <property type="entry name" value="Tetracyclin repressor-like, C-terminal domain"/>
    <property type="match status" value="1"/>
</dbReference>
<dbReference type="InterPro" id="IPR001647">
    <property type="entry name" value="HTH_TetR"/>
</dbReference>
<dbReference type="EMBL" id="JACGXN010000001">
    <property type="protein sequence ID" value="MBA8876792.1"/>
    <property type="molecule type" value="Genomic_DNA"/>
</dbReference>
<organism evidence="6 7">
    <name type="scientific">Phyllobacterium myrsinacearum</name>
    <dbReference type="NCBI Taxonomy" id="28101"/>
    <lineage>
        <taxon>Bacteria</taxon>
        <taxon>Pseudomonadati</taxon>
        <taxon>Pseudomonadota</taxon>
        <taxon>Alphaproteobacteria</taxon>
        <taxon>Hyphomicrobiales</taxon>
        <taxon>Phyllobacteriaceae</taxon>
        <taxon>Phyllobacterium</taxon>
    </lineage>
</organism>
<evidence type="ECO:0000256" key="1">
    <source>
        <dbReference type="ARBA" id="ARBA00023015"/>
    </source>
</evidence>
<keyword evidence="7" id="KW-1185">Reference proteome</keyword>
<sequence length="197" mass="21147">MRYSKDHKSETRQRVVDVASKRFRKDGIEATGLAGLMADAGLTHGGFYAHFSSKNQLVQESITAALDSTRDYLEHAARSARACGVDGMEAIVNAYLRPAHVRHPELGCAIPSLIAEVGRLSSEVRERLIEIVDALVGLIATALPGHLDRTAALDRAHAVLASMIGTLQLARLVTDTDASARILATGRQAALVLARQT</sequence>
<dbReference type="AlphaFoldDB" id="A0A839ECX6"/>
<dbReference type="RefSeq" id="WP_182547548.1">
    <property type="nucleotide sequence ID" value="NZ_JACGXN010000001.1"/>
</dbReference>
<keyword evidence="1" id="KW-0805">Transcription regulation</keyword>
<dbReference type="PRINTS" id="PR00455">
    <property type="entry name" value="HTHTETR"/>
</dbReference>
<reference evidence="6 7" key="1">
    <citation type="submission" date="2020-07" db="EMBL/GenBank/DDBJ databases">
        <title>Genomic Encyclopedia of Type Strains, Phase IV (KMG-V): Genome sequencing to study the core and pangenomes of soil and plant-associated prokaryotes.</title>
        <authorList>
            <person name="Whitman W."/>
        </authorList>
    </citation>
    <scope>NUCLEOTIDE SEQUENCE [LARGE SCALE GENOMIC DNA]</scope>
    <source>
        <strain evidence="6 7">AN3</strain>
    </source>
</reference>
<keyword evidence="2 4" id="KW-0238">DNA-binding</keyword>
<dbReference type="InterPro" id="IPR036271">
    <property type="entry name" value="Tet_transcr_reg_TetR-rel_C_sf"/>
</dbReference>
<evidence type="ECO:0000313" key="7">
    <source>
        <dbReference type="Proteomes" id="UP000549052"/>
    </source>
</evidence>
<feature type="domain" description="HTH tetR-type" evidence="5">
    <location>
        <begin position="9"/>
        <end position="69"/>
    </location>
</feature>
<keyword evidence="3" id="KW-0804">Transcription</keyword>
<accession>A0A839ECX6</accession>
<evidence type="ECO:0000256" key="3">
    <source>
        <dbReference type="ARBA" id="ARBA00023163"/>
    </source>
</evidence>
<dbReference type="InterPro" id="IPR009057">
    <property type="entry name" value="Homeodomain-like_sf"/>
</dbReference>
<evidence type="ECO:0000256" key="4">
    <source>
        <dbReference type="PROSITE-ProRule" id="PRU00335"/>
    </source>
</evidence>
<proteinExistence type="predicted"/>
<dbReference type="PROSITE" id="PS50977">
    <property type="entry name" value="HTH_TETR_2"/>
    <property type="match status" value="1"/>
</dbReference>
<name>A0A839ECX6_9HYPH</name>
<evidence type="ECO:0000259" key="5">
    <source>
        <dbReference type="PROSITE" id="PS50977"/>
    </source>
</evidence>